<evidence type="ECO:0000256" key="9">
    <source>
        <dbReference type="SAM" id="SignalP"/>
    </source>
</evidence>
<dbReference type="PROSITE" id="PS52016">
    <property type="entry name" value="TONB_DEPENDENT_REC_3"/>
    <property type="match status" value="1"/>
</dbReference>
<keyword evidence="12" id="KW-1185">Reference proteome</keyword>
<feature type="signal peptide" evidence="9">
    <location>
        <begin position="1"/>
        <end position="21"/>
    </location>
</feature>
<dbReference type="InterPro" id="IPR023996">
    <property type="entry name" value="TonB-dep_OMP_SusC/RagA"/>
</dbReference>
<evidence type="ECO:0000256" key="7">
    <source>
        <dbReference type="ARBA" id="ARBA00023237"/>
    </source>
</evidence>
<evidence type="ECO:0000256" key="1">
    <source>
        <dbReference type="ARBA" id="ARBA00004571"/>
    </source>
</evidence>
<feature type="domain" description="TonB-dependent receptor plug" evidence="10">
    <location>
        <begin position="118"/>
        <end position="239"/>
    </location>
</feature>
<dbReference type="SUPFAM" id="SSF56935">
    <property type="entry name" value="Porins"/>
    <property type="match status" value="1"/>
</dbReference>
<evidence type="ECO:0000256" key="2">
    <source>
        <dbReference type="ARBA" id="ARBA00022448"/>
    </source>
</evidence>
<evidence type="ECO:0000313" key="12">
    <source>
        <dbReference type="Proteomes" id="UP001597112"/>
    </source>
</evidence>
<accession>A0ABW3JXY5</accession>
<organism evidence="11 12">
    <name type="scientific">Ohtaekwangia kribbensis</name>
    <dbReference type="NCBI Taxonomy" id="688913"/>
    <lineage>
        <taxon>Bacteria</taxon>
        <taxon>Pseudomonadati</taxon>
        <taxon>Bacteroidota</taxon>
        <taxon>Cytophagia</taxon>
        <taxon>Cytophagales</taxon>
        <taxon>Fulvivirgaceae</taxon>
        <taxon>Ohtaekwangia</taxon>
    </lineage>
</organism>
<dbReference type="InterPro" id="IPR008969">
    <property type="entry name" value="CarboxyPept-like_regulatory"/>
</dbReference>
<dbReference type="InterPro" id="IPR039426">
    <property type="entry name" value="TonB-dep_rcpt-like"/>
</dbReference>
<keyword evidence="6 8" id="KW-0472">Membrane</keyword>
<comment type="similarity">
    <text evidence="8">Belongs to the TonB-dependent receptor family.</text>
</comment>
<dbReference type="Pfam" id="PF13715">
    <property type="entry name" value="CarbopepD_reg_2"/>
    <property type="match status" value="1"/>
</dbReference>
<dbReference type="Gene3D" id="2.60.40.1120">
    <property type="entry name" value="Carboxypeptidase-like, regulatory domain"/>
    <property type="match status" value="1"/>
</dbReference>
<dbReference type="InterPro" id="IPR036942">
    <property type="entry name" value="Beta-barrel_TonB_sf"/>
</dbReference>
<keyword evidence="3 8" id="KW-1134">Transmembrane beta strand</keyword>
<name>A0ABW3JXY5_9BACT</name>
<dbReference type="PANTHER" id="PTHR30069:SF29">
    <property type="entry name" value="HEMOGLOBIN AND HEMOGLOBIN-HAPTOGLOBIN-BINDING PROTEIN 1-RELATED"/>
    <property type="match status" value="1"/>
</dbReference>
<evidence type="ECO:0000256" key="8">
    <source>
        <dbReference type="PROSITE-ProRule" id="PRU01360"/>
    </source>
</evidence>
<dbReference type="NCBIfam" id="TIGR04056">
    <property type="entry name" value="OMP_RagA_SusC"/>
    <property type="match status" value="1"/>
</dbReference>
<sequence>MKKRLQFLSVVFTLAALTAYGQTVKGRVTAAQDNSALPGVSVVLKGTSVGTTTDADGNYSIAVGTNDNAILSFSFIGFTTQEVPVGGRTAIDVVLVEDAMQLSEVVVTAFGEKKEVGKIAYAVQEVKGGELTRANNANVVNALQGKIAGVQIDQGTGGPMSSSRIRIRGNSSLSNNTQPLFVVDGVLIRPTVTGADSWGATQDFGNIMKNLNPDNIESMTVLKGSAASSLYGSDALNGVIIITTKKGYERPGLGVTYSHTSSFEKAYKFIDVQNEFGGGNAATFAKGSDGVEEVDPALFFYSYGPKFDGRMVRDVDGRMIKWEANDPLSLFQTGKFINNNVVIEGGSDRTTFRISYSHLDNSTIMPGGTEMVRNNFNANASQKIGKLFDIGVNVDYTNNDLVNPIRQGGNYNPVFALVYFQPRHFDIDYWRNNYKDPVNGGRLADANDPYGITGFLWDTFEDRTERTENVFRANLDITTHVRPWLNWVVRANMQNELYKGERKRLGDGPRFSGGTYSQNESYNTQYRIQTLLTANKSLNDNFFLSATIGGETNKVSGGRNYTLETRDGLRLPGVFSITNGVNGINTTTSLNPSRLKNAFYVYGDLTYKDMLTLTLSHRTDFSSTLAYADGSGDWSYSYPAAGLAWTFTETFSSLPNWLSFGKLRGNFGITGGDTDPWTINSTGAYRKADSEYLSPNGLVNYYNFVDNTLPNKKLKNKEAREWEVGADLQFFDNRIGLDVAYYDKIARNEIFKLAAAPESGVSDMIINGGKIQNKGIEITLRATPIKSADLEWNTIVNFTRNRNKVLELAEGVEQYELSLAFGADVKSIAKAGEDYATIVTNYAYATYQAKDSEGNPIDHPNNGKRVIGSNPNANALTFLRSGDYGQGQKTIGTAMERFLLSNINTVSYKNFTLNVQVDAKVGGMLVSATHQYGTTNGSLTNSLYGRDLDHGGVQYTATNGDVRTDGIIPDGVLADGIKSIKDGSDLGGITYQEAVDGGHLLPIEARRYYRNISNWGAGIREYSAFENSWVALREVSLSYNVPVSFVNKIKLQSLKLSVTGRNLTYLYSSLPINLNPEGLKSNRAGEFSEYGGLPFTRQMGFSVTAGF</sequence>
<protein>
    <submittedName>
        <fullName evidence="11">SusC/RagA family TonB-linked outer membrane protein</fullName>
    </submittedName>
</protein>
<feature type="chain" id="PRO_5045379120" evidence="9">
    <location>
        <begin position="22"/>
        <end position="1107"/>
    </location>
</feature>
<keyword evidence="7 8" id="KW-0998">Cell outer membrane</keyword>
<evidence type="ECO:0000256" key="6">
    <source>
        <dbReference type="ARBA" id="ARBA00023136"/>
    </source>
</evidence>
<dbReference type="EMBL" id="JBHTKA010000001">
    <property type="protein sequence ID" value="MFD0998570.1"/>
    <property type="molecule type" value="Genomic_DNA"/>
</dbReference>
<gene>
    <name evidence="11" type="ORF">ACFQ21_04600</name>
</gene>
<keyword evidence="4 8" id="KW-0812">Transmembrane</keyword>
<proteinExistence type="inferred from homology"/>
<evidence type="ECO:0000256" key="4">
    <source>
        <dbReference type="ARBA" id="ARBA00022692"/>
    </source>
</evidence>
<dbReference type="Proteomes" id="UP001597112">
    <property type="component" value="Unassembled WGS sequence"/>
</dbReference>
<comment type="subcellular location">
    <subcellularLocation>
        <location evidence="1 8">Cell outer membrane</location>
        <topology evidence="1 8">Multi-pass membrane protein</topology>
    </subcellularLocation>
</comment>
<dbReference type="Gene3D" id="2.40.170.20">
    <property type="entry name" value="TonB-dependent receptor, beta-barrel domain"/>
    <property type="match status" value="1"/>
</dbReference>
<dbReference type="PANTHER" id="PTHR30069">
    <property type="entry name" value="TONB-DEPENDENT OUTER MEMBRANE RECEPTOR"/>
    <property type="match status" value="1"/>
</dbReference>
<evidence type="ECO:0000313" key="11">
    <source>
        <dbReference type="EMBL" id="MFD0998570.1"/>
    </source>
</evidence>
<dbReference type="InterPro" id="IPR012910">
    <property type="entry name" value="Plug_dom"/>
</dbReference>
<dbReference type="RefSeq" id="WP_377575477.1">
    <property type="nucleotide sequence ID" value="NZ_JBHTKA010000001.1"/>
</dbReference>
<evidence type="ECO:0000256" key="5">
    <source>
        <dbReference type="ARBA" id="ARBA00022729"/>
    </source>
</evidence>
<reference evidence="12" key="1">
    <citation type="journal article" date="2019" name="Int. J. Syst. Evol. Microbiol.">
        <title>The Global Catalogue of Microorganisms (GCM) 10K type strain sequencing project: providing services to taxonomists for standard genome sequencing and annotation.</title>
        <authorList>
            <consortium name="The Broad Institute Genomics Platform"/>
            <consortium name="The Broad Institute Genome Sequencing Center for Infectious Disease"/>
            <person name="Wu L."/>
            <person name="Ma J."/>
        </authorList>
    </citation>
    <scope>NUCLEOTIDE SEQUENCE [LARGE SCALE GENOMIC DNA]</scope>
    <source>
        <strain evidence="12">CCUG 58938</strain>
    </source>
</reference>
<dbReference type="Gene3D" id="2.170.130.10">
    <property type="entry name" value="TonB-dependent receptor, plug domain"/>
    <property type="match status" value="1"/>
</dbReference>
<dbReference type="Pfam" id="PF07715">
    <property type="entry name" value="Plug"/>
    <property type="match status" value="1"/>
</dbReference>
<keyword evidence="5 9" id="KW-0732">Signal</keyword>
<dbReference type="SUPFAM" id="SSF49464">
    <property type="entry name" value="Carboxypeptidase regulatory domain-like"/>
    <property type="match status" value="1"/>
</dbReference>
<dbReference type="InterPro" id="IPR037066">
    <property type="entry name" value="Plug_dom_sf"/>
</dbReference>
<keyword evidence="2 8" id="KW-0813">Transport</keyword>
<evidence type="ECO:0000256" key="3">
    <source>
        <dbReference type="ARBA" id="ARBA00022452"/>
    </source>
</evidence>
<evidence type="ECO:0000259" key="10">
    <source>
        <dbReference type="Pfam" id="PF07715"/>
    </source>
</evidence>
<comment type="caution">
    <text evidence="11">The sequence shown here is derived from an EMBL/GenBank/DDBJ whole genome shotgun (WGS) entry which is preliminary data.</text>
</comment>
<dbReference type="InterPro" id="IPR023997">
    <property type="entry name" value="TonB-dep_OMP_SusC/RagA_CS"/>
</dbReference>
<dbReference type="NCBIfam" id="TIGR04057">
    <property type="entry name" value="SusC_RagA_signa"/>
    <property type="match status" value="1"/>
</dbReference>